<name>A0ABP8MYK2_9BACT</name>
<dbReference type="PROSITE" id="PS50110">
    <property type="entry name" value="RESPONSE_REGULATORY"/>
    <property type="match status" value="1"/>
</dbReference>
<comment type="caution">
    <text evidence="4">The sequence shown here is derived from an EMBL/GenBank/DDBJ whole genome shotgun (WGS) entry which is preliminary data.</text>
</comment>
<dbReference type="CDD" id="cd07302">
    <property type="entry name" value="CHD"/>
    <property type="match status" value="1"/>
</dbReference>
<dbReference type="Gene3D" id="3.30.70.1230">
    <property type="entry name" value="Nucleotide cyclase"/>
    <property type="match status" value="1"/>
</dbReference>
<evidence type="ECO:0008006" key="6">
    <source>
        <dbReference type="Google" id="ProtNLM"/>
    </source>
</evidence>
<dbReference type="Gene3D" id="3.40.50.2300">
    <property type="match status" value="1"/>
</dbReference>
<dbReference type="InterPro" id="IPR029787">
    <property type="entry name" value="Nucleotide_cyclase"/>
</dbReference>
<evidence type="ECO:0000313" key="4">
    <source>
        <dbReference type="EMBL" id="GAA4456927.1"/>
    </source>
</evidence>
<dbReference type="InterPro" id="IPR050697">
    <property type="entry name" value="Adenylyl/Guanylyl_Cyclase_3/4"/>
</dbReference>
<dbReference type="EMBL" id="BAABGA010000039">
    <property type="protein sequence ID" value="GAA4456927.1"/>
    <property type="molecule type" value="Genomic_DNA"/>
</dbReference>
<dbReference type="InterPro" id="IPR001054">
    <property type="entry name" value="A/G_cyclase"/>
</dbReference>
<proteinExistence type="predicted"/>
<dbReference type="PANTHER" id="PTHR43081">
    <property type="entry name" value="ADENYLATE CYCLASE, TERMINAL-DIFFERENTIATION SPECIFIC-RELATED"/>
    <property type="match status" value="1"/>
</dbReference>
<evidence type="ECO:0000313" key="5">
    <source>
        <dbReference type="Proteomes" id="UP001500840"/>
    </source>
</evidence>
<feature type="domain" description="Guanylate cyclase" evidence="3">
    <location>
        <begin position="203"/>
        <end position="335"/>
    </location>
</feature>
<sequence>MLWHQRNAIMSRTKVIPTANHPHKVTKTTEVDDYRVSGSYTCRDRPRPLVLVVDAHRDSRADLECKLKRYSYRVVGVESASTAIELMEQQRFDVCLLDMNFAEMDAVEMIHRIRSSPTTGKPSIIVVADADAKFAAADAIENGADDYLEKPADERLLHARIRSSLRQIDARLAELSKFLPRNILNQVLCNKNLLEKPCPADVSVMVCDVRGFSRTSERVGPVQTITWISDVMNELSRIVLDHGGTIVDYVGDEIMAMWGAPIASPQHAGDACLCAIAIQQAVIDLSEKWRSTVGAETRLGIGINSGLAVVGNTGSTHRIKYGPLGDTVNLASRVQGATKYLRSSILMTQSTASRVDAKLRGRRVCSVRVHNIREPVQLYELGTCGKHDLSAGCSAYEQALSAFESEKHAEAQDVLAQLLLDQPHDGPAKLLMLRVIQSQLGGAFDPVWTLPGG</sequence>
<protein>
    <recommendedName>
        <fullName evidence="6">Adenylate cyclase</fullName>
    </recommendedName>
</protein>
<evidence type="ECO:0000259" key="2">
    <source>
        <dbReference type="PROSITE" id="PS50110"/>
    </source>
</evidence>
<gene>
    <name evidence="4" type="ORF">GCM10023156_32990</name>
</gene>
<dbReference type="Pfam" id="PF00211">
    <property type="entry name" value="Guanylate_cyc"/>
    <property type="match status" value="1"/>
</dbReference>
<dbReference type="PROSITE" id="PS50125">
    <property type="entry name" value="GUANYLATE_CYCLASE_2"/>
    <property type="match status" value="1"/>
</dbReference>
<dbReference type="SMART" id="SM00448">
    <property type="entry name" value="REC"/>
    <property type="match status" value="1"/>
</dbReference>
<feature type="modified residue" description="4-aspartylphosphate" evidence="1">
    <location>
        <position position="98"/>
    </location>
</feature>
<dbReference type="Proteomes" id="UP001500840">
    <property type="component" value="Unassembled WGS sequence"/>
</dbReference>
<dbReference type="SUPFAM" id="SSF55073">
    <property type="entry name" value="Nucleotide cyclase"/>
    <property type="match status" value="1"/>
</dbReference>
<keyword evidence="1" id="KW-0597">Phosphoprotein</keyword>
<organism evidence="4 5">
    <name type="scientific">Novipirellula rosea</name>
    <dbReference type="NCBI Taxonomy" id="1031540"/>
    <lineage>
        <taxon>Bacteria</taxon>
        <taxon>Pseudomonadati</taxon>
        <taxon>Planctomycetota</taxon>
        <taxon>Planctomycetia</taxon>
        <taxon>Pirellulales</taxon>
        <taxon>Pirellulaceae</taxon>
        <taxon>Novipirellula</taxon>
    </lineage>
</organism>
<evidence type="ECO:0000256" key="1">
    <source>
        <dbReference type="PROSITE-ProRule" id="PRU00169"/>
    </source>
</evidence>
<evidence type="ECO:0000259" key="3">
    <source>
        <dbReference type="PROSITE" id="PS50125"/>
    </source>
</evidence>
<dbReference type="InterPro" id="IPR011006">
    <property type="entry name" value="CheY-like_superfamily"/>
</dbReference>
<dbReference type="SUPFAM" id="SSF52172">
    <property type="entry name" value="CheY-like"/>
    <property type="match status" value="1"/>
</dbReference>
<dbReference type="Pfam" id="PF00072">
    <property type="entry name" value="Response_reg"/>
    <property type="match status" value="1"/>
</dbReference>
<accession>A0ABP8MYK2</accession>
<dbReference type="CDD" id="cd00156">
    <property type="entry name" value="REC"/>
    <property type="match status" value="1"/>
</dbReference>
<reference evidence="5" key="1">
    <citation type="journal article" date="2019" name="Int. J. Syst. Evol. Microbiol.">
        <title>The Global Catalogue of Microorganisms (GCM) 10K type strain sequencing project: providing services to taxonomists for standard genome sequencing and annotation.</title>
        <authorList>
            <consortium name="The Broad Institute Genomics Platform"/>
            <consortium name="The Broad Institute Genome Sequencing Center for Infectious Disease"/>
            <person name="Wu L."/>
            <person name="Ma J."/>
        </authorList>
    </citation>
    <scope>NUCLEOTIDE SEQUENCE [LARGE SCALE GENOMIC DNA]</scope>
    <source>
        <strain evidence="5">JCM 17759</strain>
    </source>
</reference>
<dbReference type="InterPro" id="IPR001789">
    <property type="entry name" value="Sig_transdc_resp-reg_receiver"/>
</dbReference>
<feature type="domain" description="Response regulatory" evidence="2">
    <location>
        <begin position="49"/>
        <end position="165"/>
    </location>
</feature>
<keyword evidence="5" id="KW-1185">Reference proteome</keyword>
<dbReference type="SMART" id="SM00044">
    <property type="entry name" value="CYCc"/>
    <property type="match status" value="1"/>
</dbReference>
<dbReference type="PANTHER" id="PTHR43081:SF20">
    <property type="entry name" value="TWO-COMPONENT RESPONSE REGULATOR"/>
    <property type="match status" value="1"/>
</dbReference>